<keyword evidence="2" id="KW-1185">Reference proteome</keyword>
<organism evidence="1 2">
    <name type="scientific">Neolewinella litorea</name>
    <dbReference type="NCBI Taxonomy" id="2562452"/>
    <lineage>
        <taxon>Bacteria</taxon>
        <taxon>Pseudomonadati</taxon>
        <taxon>Bacteroidota</taxon>
        <taxon>Saprospiria</taxon>
        <taxon>Saprospirales</taxon>
        <taxon>Lewinellaceae</taxon>
        <taxon>Neolewinella</taxon>
    </lineage>
</organism>
<dbReference type="AlphaFoldDB" id="A0A4S4NE92"/>
<evidence type="ECO:0000313" key="2">
    <source>
        <dbReference type="Proteomes" id="UP000308528"/>
    </source>
</evidence>
<accession>A0A4S4NE92</accession>
<protein>
    <submittedName>
        <fullName evidence="1">Carboxypeptidase regulatory-like domain-containing protein</fullName>
    </submittedName>
</protein>
<evidence type="ECO:0000313" key="1">
    <source>
        <dbReference type="EMBL" id="THH36411.1"/>
    </source>
</evidence>
<keyword evidence="1" id="KW-0121">Carboxypeptidase</keyword>
<dbReference type="EMBL" id="SRSF01000009">
    <property type="protein sequence ID" value="THH36411.1"/>
    <property type="molecule type" value="Genomic_DNA"/>
</dbReference>
<dbReference type="GO" id="GO:0004180">
    <property type="term" value="F:carboxypeptidase activity"/>
    <property type="evidence" value="ECO:0007669"/>
    <property type="project" value="UniProtKB-KW"/>
</dbReference>
<keyword evidence="1" id="KW-0645">Protease</keyword>
<proteinExistence type="predicted"/>
<comment type="caution">
    <text evidence="1">The sequence shown here is derived from an EMBL/GenBank/DDBJ whole genome shotgun (WGS) entry which is preliminary data.</text>
</comment>
<keyword evidence="1" id="KW-0378">Hydrolase</keyword>
<gene>
    <name evidence="1" type="ORF">E4021_15110</name>
</gene>
<name>A0A4S4NE92_9BACT</name>
<dbReference type="Proteomes" id="UP000308528">
    <property type="component" value="Unassembled WGS sequence"/>
</dbReference>
<reference evidence="1 2" key="1">
    <citation type="submission" date="2019-04" db="EMBL/GenBank/DDBJ databases">
        <title>Lewinella litorea sp. nov., isolated from a marine sand.</title>
        <authorList>
            <person name="Yoon J.-H."/>
        </authorList>
    </citation>
    <scope>NUCLEOTIDE SEQUENCE [LARGE SCALE GENOMIC DNA]</scope>
    <source>
        <strain evidence="1 2">HSMS-39</strain>
    </source>
</reference>
<dbReference type="SUPFAM" id="SSF49478">
    <property type="entry name" value="Cna protein B-type domain"/>
    <property type="match status" value="1"/>
</dbReference>
<sequence length="697" mass="75323">MSGLDFPGLNPYLIRVSFCVLVGPGPRNPPTFDKPISMPAPLLAGLGAKGVSELVAIGAIVASTGTTVATLPDAYVTIGSISLSMASAGTIYVGDRFILTGHVEVSYGEVSAGEGSIKVEIIEEGMGVLKTKVIRGQAPKERVTIRLVGQTISHGKKFYYLRATPTGEEDKSWLPTGDTVVTKPATTSSALAIDVQKPLSFSTKLLTASVNHGEQARAIMKVTNHSESKALCGASIASSNDNLGSTWLLPGTSDLRIVDHRGGHPGDDHADEQTFYFEPVQHWFHFHSIRFSGLPFVAYDQLLPAKVKIFDPLPVICKGRQADRRVGYLPGHTFPGVNEGEYAYACHAWNENEEGLPATATLRDDYGNTLTTESGSDGKLILQGGLLGEVATLTIQPQDEYYAAYSLRLLLDQSFLSDSDNAYVFHPRPLPPIEGVVLFPGAGRVLPGTLVQLIDGQDELIQETTTDAEGTFSLPVTAGLFRSGTPHLRTRLPWNLTYDWTDPEPAIELTYASVAVGDRTIVVKATVPPAEDWVTITARAGYKDFASGELVPVGGVEIVVRTETQQVVDSAVSDANGKFSFSVNPGRYILEVVNVEDLGYRAVSSGVVELRSSRSDVNLMLRFPSPELEYVTPSVLWWNGGDMEGDRLLLLAGGEVLQEWEGAEEGRYLDLRELTEAPYRQLAIGRGDHRGPGRILE</sequence>